<evidence type="ECO:0000256" key="7">
    <source>
        <dbReference type="ARBA" id="ARBA00022692"/>
    </source>
</evidence>
<dbReference type="SMART" id="SM00304">
    <property type="entry name" value="HAMP"/>
    <property type="match status" value="1"/>
</dbReference>
<proteinExistence type="predicted"/>
<comment type="subcellular location">
    <subcellularLocation>
        <location evidence="2">Cell membrane</location>
        <topology evidence="2">Multi-pass membrane protein</topology>
    </subcellularLocation>
</comment>
<dbReference type="EC" id="2.7.13.3" evidence="3"/>
<dbReference type="SMART" id="SM00387">
    <property type="entry name" value="HATPase_c"/>
    <property type="match status" value="1"/>
</dbReference>
<dbReference type="InterPro" id="IPR003661">
    <property type="entry name" value="HisK_dim/P_dom"/>
</dbReference>
<comment type="caution">
    <text evidence="17">The sequence shown here is derived from an EMBL/GenBank/DDBJ whole genome shotgun (WGS) entry which is preliminary data.</text>
</comment>
<dbReference type="PRINTS" id="PR00344">
    <property type="entry name" value="BCTRLSENSOR"/>
</dbReference>
<evidence type="ECO:0000256" key="2">
    <source>
        <dbReference type="ARBA" id="ARBA00004651"/>
    </source>
</evidence>
<dbReference type="InterPro" id="IPR005467">
    <property type="entry name" value="His_kinase_dom"/>
</dbReference>
<evidence type="ECO:0000256" key="12">
    <source>
        <dbReference type="ARBA" id="ARBA00023012"/>
    </source>
</evidence>
<reference evidence="18" key="1">
    <citation type="journal article" date="2019" name="Int. J. Syst. Evol. Microbiol.">
        <title>The Global Catalogue of Microorganisms (GCM) 10K type strain sequencing project: providing services to taxonomists for standard genome sequencing and annotation.</title>
        <authorList>
            <consortium name="The Broad Institute Genomics Platform"/>
            <consortium name="The Broad Institute Genome Sequencing Center for Infectious Disease"/>
            <person name="Wu L."/>
            <person name="Ma J."/>
        </authorList>
    </citation>
    <scope>NUCLEOTIDE SEQUENCE [LARGE SCALE GENOMIC DNA]</scope>
    <source>
        <strain evidence="18">CCUG 60023</strain>
    </source>
</reference>
<feature type="transmembrane region" description="Helical" evidence="14">
    <location>
        <begin position="101"/>
        <end position="124"/>
    </location>
</feature>
<evidence type="ECO:0000256" key="13">
    <source>
        <dbReference type="ARBA" id="ARBA00023136"/>
    </source>
</evidence>
<keyword evidence="11 14" id="KW-1133">Transmembrane helix</keyword>
<dbReference type="PROSITE" id="PS50109">
    <property type="entry name" value="HIS_KIN"/>
    <property type="match status" value="1"/>
</dbReference>
<dbReference type="InterPro" id="IPR004358">
    <property type="entry name" value="Sig_transdc_His_kin-like_C"/>
</dbReference>
<dbReference type="SUPFAM" id="SSF158472">
    <property type="entry name" value="HAMP domain-like"/>
    <property type="match status" value="1"/>
</dbReference>
<evidence type="ECO:0000256" key="3">
    <source>
        <dbReference type="ARBA" id="ARBA00012438"/>
    </source>
</evidence>
<dbReference type="Gene3D" id="3.30.450.20">
    <property type="entry name" value="PAS domain"/>
    <property type="match status" value="1"/>
</dbReference>
<keyword evidence="6" id="KW-0808">Transferase</keyword>
<dbReference type="InterPro" id="IPR017232">
    <property type="entry name" value="NtrY"/>
</dbReference>
<dbReference type="InterPro" id="IPR003594">
    <property type="entry name" value="HATPase_dom"/>
</dbReference>
<keyword evidence="10 17" id="KW-0067">ATP-binding</keyword>
<dbReference type="SUPFAM" id="SSF55874">
    <property type="entry name" value="ATPase domain of HSP90 chaperone/DNA topoisomerase II/histidine kinase"/>
    <property type="match status" value="1"/>
</dbReference>
<dbReference type="Gene3D" id="6.10.340.10">
    <property type="match status" value="1"/>
</dbReference>
<keyword evidence="5" id="KW-0597">Phosphoprotein</keyword>
<dbReference type="Proteomes" id="UP001597101">
    <property type="component" value="Unassembled WGS sequence"/>
</dbReference>
<dbReference type="PANTHER" id="PTHR43065:SF10">
    <property type="entry name" value="PEROXIDE STRESS-ACTIVATED HISTIDINE KINASE MAK3"/>
    <property type="match status" value="1"/>
</dbReference>
<evidence type="ECO:0000256" key="4">
    <source>
        <dbReference type="ARBA" id="ARBA00022475"/>
    </source>
</evidence>
<evidence type="ECO:0000256" key="5">
    <source>
        <dbReference type="ARBA" id="ARBA00022553"/>
    </source>
</evidence>
<dbReference type="PROSITE" id="PS50885">
    <property type="entry name" value="HAMP"/>
    <property type="match status" value="1"/>
</dbReference>
<evidence type="ECO:0000259" key="15">
    <source>
        <dbReference type="PROSITE" id="PS50109"/>
    </source>
</evidence>
<dbReference type="Pfam" id="PF02518">
    <property type="entry name" value="HATPase_c"/>
    <property type="match status" value="1"/>
</dbReference>
<gene>
    <name evidence="17" type="ORF">ACFQ14_03605</name>
</gene>
<dbReference type="GO" id="GO:0005524">
    <property type="term" value="F:ATP binding"/>
    <property type="evidence" value="ECO:0007669"/>
    <property type="project" value="UniProtKB-KW"/>
</dbReference>
<dbReference type="Gene3D" id="1.10.287.130">
    <property type="match status" value="1"/>
</dbReference>
<organism evidence="17 18">
    <name type="scientific">Pseudahrensia aquimaris</name>
    <dbReference type="NCBI Taxonomy" id="744461"/>
    <lineage>
        <taxon>Bacteria</taxon>
        <taxon>Pseudomonadati</taxon>
        <taxon>Pseudomonadota</taxon>
        <taxon>Alphaproteobacteria</taxon>
        <taxon>Hyphomicrobiales</taxon>
        <taxon>Ahrensiaceae</taxon>
        <taxon>Pseudahrensia</taxon>
    </lineage>
</organism>
<dbReference type="InterPro" id="IPR000014">
    <property type="entry name" value="PAS"/>
</dbReference>
<dbReference type="Pfam" id="PF00672">
    <property type="entry name" value="HAMP"/>
    <property type="match status" value="1"/>
</dbReference>
<dbReference type="CDD" id="cd06225">
    <property type="entry name" value="HAMP"/>
    <property type="match status" value="1"/>
</dbReference>
<evidence type="ECO:0000313" key="17">
    <source>
        <dbReference type="EMBL" id="MFD0915487.1"/>
    </source>
</evidence>
<dbReference type="Pfam" id="PF19312">
    <property type="entry name" value="NtrY_N"/>
    <property type="match status" value="1"/>
</dbReference>
<evidence type="ECO:0000256" key="1">
    <source>
        <dbReference type="ARBA" id="ARBA00000085"/>
    </source>
</evidence>
<keyword evidence="7 14" id="KW-0812">Transmembrane</keyword>
<dbReference type="Pfam" id="PF00512">
    <property type="entry name" value="HisKA"/>
    <property type="match status" value="1"/>
</dbReference>
<keyword evidence="9" id="KW-0418">Kinase</keyword>
<comment type="catalytic activity">
    <reaction evidence="1">
        <text>ATP + protein L-histidine = ADP + protein N-phospho-L-histidine.</text>
        <dbReference type="EC" id="2.7.13.3"/>
    </reaction>
</comment>
<feature type="transmembrane region" description="Helical" evidence="14">
    <location>
        <begin position="57"/>
        <end position="80"/>
    </location>
</feature>
<protein>
    <recommendedName>
        <fullName evidence="3">histidine kinase</fullName>
        <ecNumber evidence="3">2.7.13.3</ecNumber>
    </recommendedName>
</protein>
<keyword evidence="4" id="KW-1003">Cell membrane</keyword>
<evidence type="ECO:0000256" key="6">
    <source>
        <dbReference type="ARBA" id="ARBA00022679"/>
    </source>
</evidence>
<feature type="transmembrane region" description="Helical" evidence="14">
    <location>
        <begin position="29"/>
        <end position="51"/>
    </location>
</feature>
<evidence type="ECO:0000313" key="18">
    <source>
        <dbReference type="Proteomes" id="UP001597101"/>
    </source>
</evidence>
<dbReference type="InterPro" id="IPR035965">
    <property type="entry name" value="PAS-like_dom_sf"/>
</dbReference>
<keyword evidence="12" id="KW-0902">Two-component regulatory system</keyword>
<dbReference type="SMART" id="SM00388">
    <property type="entry name" value="HisKA"/>
    <property type="match status" value="1"/>
</dbReference>
<evidence type="ECO:0000256" key="14">
    <source>
        <dbReference type="SAM" id="Phobius"/>
    </source>
</evidence>
<evidence type="ECO:0000256" key="9">
    <source>
        <dbReference type="ARBA" id="ARBA00022777"/>
    </source>
</evidence>
<dbReference type="SUPFAM" id="SSF47384">
    <property type="entry name" value="Homodimeric domain of signal transducing histidine kinase"/>
    <property type="match status" value="1"/>
</dbReference>
<keyword evidence="18" id="KW-1185">Reference proteome</keyword>
<dbReference type="PIRSF" id="PIRSF037532">
    <property type="entry name" value="STHK_NtrY"/>
    <property type="match status" value="1"/>
</dbReference>
<sequence>MASTDAASAEMMFDPPVSRLSTLRYARKFGLVLVLLAIVFGVVSFLILLGLTPIEPTFPVIVTTMVVNGVFVTALLLLVGREVMTLLEARRRGRAAARMHIRIVGLFGIVAAFPAILVAIIAGITLDLGLDRIFDQRSRTIIDNSVSVAQSYLGEAMQELQGQTLAMSNSLSRNGQQFALDRSGFVLFMSSQARVYGLRGAFVLNKDGEQIVVSNIPGSEELPRAPADLLVQAAAGRGSCLAPNTTNFAACLVPVRNLDGAAYLWTLKWVNPSVLNSIQLMREITSEYQSLESGRLPLQIAFALLYVGICLTVLLSAIWMGIAVADRLVAPIRQLIAAADEVRAGNLEGQVSTVRTEGELRSLTDTFNAMTLNLRSQRDEILANQEQTDRRRRFTEAVLSGVTAGVIGVSPEGRLAITNSSAEALIAHDGDESLIGRPLREISPALADVVDKAQQSGRPSYLEQITLAHDGRERILNVQVAVESSDEQSQSHVITIDDITDLVSAQRTSAWADVARRIAHEIKNPLTPIQLSAERIRRRYGKKITEDREVFDQCTETIIRQVADIGRMVDEFSSFARMPKPSMKQGNLVETLREAIFLLKVSNEEIDFQVELPDKPAKAQFDSRLLGQAFGNLIKNATEAMEDVEFEKGERPTITIRLLPGELNHTVEIIDNGKGLPQENRQRLLEPYMTTREKGTGLGLAIVGKILEEHNATIELRDAPQVADGGRGAMVRVVIPAIIASASESDSEEDQTAAENV</sequence>
<dbReference type="CDD" id="cd00130">
    <property type="entry name" value="PAS"/>
    <property type="match status" value="1"/>
</dbReference>
<keyword evidence="13 14" id="KW-0472">Membrane</keyword>
<dbReference type="InterPro" id="IPR003660">
    <property type="entry name" value="HAMP_dom"/>
</dbReference>
<dbReference type="SUPFAM" id="SSF55785">
    <property type="entry name" value="PYP-like sensor domain (PAS domain)"/>
    <property type="match status" value="1"/>
</dbReference>
<dbReference type="RefSeq" id="WP_377211348.1">
    <property type="nucleotide sequence ID" value="NZ_JBHTJV010000003.1"/>
</dbReference>
<dbReference type="PANTHER" id="PTHR43065">
    <property type="entry name" value="SENSOR HISTIDINE KINASE"/>
    <property type="match status" value="1"/>
</dbReference>
<dbReference type="CDD" id="cd00082">
    <property type="entry name" value="HisKA"/>
    <property type="match status" value="1"/>
</dbReference>
<dbReference type="InterPro" id="IPR036890">
    <property type="entry name" value="HATPase_C_sf"/>
</dbReference>
<dbReference type="InterPro" id="IPR036097">
    <property type="entry name" value="HisK_dim/P_sf"/>
</dbReference>
<dbReference type="Gene3D" id="3.30.565.10">
    <property type="entry name" value="Histidine kinase-like ATPase, C-terminal domain"/>
    <property type="match status" value="1"/>
</dbReference>
<accession>A0ABW3FD78</accession>
<evidence type="ECO:0000256" key="8">
    <source>
        <dbReference type="ARBA" id="ARBA00022741"/>
    </source>
</evidence>
<feature type="domain" description="Histidine kinase" evidence="15">
    <location>
        <begin position="517"/>
        <end position="739"/>
    </location>
</feature>
<evidence type="ECO:0000256" key="11">
    <source>
        <dbReference type="ARBA" id="ARBA00022989"/>
    </source>
</evidence>
<evidence type="ECO:0000256" key="10">
    <source>
        <dbReference type="ARBA" id="ARBA00022840"/>
    </source>
</evidence>
<evidence type="ECO:0000259" key="16">
    <source>
        <dbReference type="PROSITE" id="PS50885"/>
    </source>
</evidence>
<keyword evidence="8" id="KW-0547">Nucleotide-binding</keyword>
<dbReference type="EMBL" id="JBHTJV010000003">
    <property type="protein sequence ID" value="MFD0915487.1"/>
    <property type="molecule type" value="Genomic_DNA"/>
</dbReference>
<name>A0ABW3FD78_9HYPH</name>
<feature type="transmembrane region" description="Helical" evidence="14">
    <location>
        <begin position="300"/>
        <end position="325"/>
    </location>
</feature>
<feature type="domain" description="HAMP" evidence="16">
    <location>
        <begin position="326"/>
        <end position="379"/>
    </location>
</feature>
<dbReference type="InterPro" id="IPR045671">
    <property type="entry name" value="NtrY-like_N"/>
</dbReference>